<accession>A0A161ZAD3</accession>
<gene>
    <name evidence="1" type="ORF">A1D17_03765</name>
</gene>
<evidence type="ECO:0000313" key="1">
    <source>
        <dbReference type="EMBL" id="KZN20667.1"/>
    </source>
</evidence>
<dbReference type="Gene3D" id="2.30.30.100">
    <property type="match status" value="1"/>
</dbReference>
<comment type="caution">
    <text evidence="1">The sequence shown here is derived from an EMBL/GenBank/DDBJ whole genome shotgun (WGS) entry which is preliminary data.</text>
</comment>
<dbReference type="Proteomes" id="UP000076489">
    <property type="component" value="Unassembled WGS sequence"/>
</dbReference>
<name>A0A161ZAD3_PSEFL</name>
<reference evidence="1 2" key="2">
    <citation type="journal article" date="2018" name="Nature">
        <title>Mutant phenotypes for thousands of bacterial genes of unknown function.</title>
        <authorList>
            <person name="Price M.N."/>
            <person name="Wetmore K.M."/>
            <person name="Waters R.J."/>
            <person name="Callaghan M."/>
            <person name="Ray J."/>
            <person name="Liu H."/>
            <person name="Kuehl J.V."/>
            <person name="Melnyk R.A."/>
            <person name="Lamson J.S."/>
            <person name="Suh Y."/>
            <person name="Carlson H.K."/>
            <person name="Esquivel Z."/>
            <person name="Sadeeshkumar H."/>
            <person name="Chakraborty R."/>
            <person name="Zane G.M."/>
            <person name="Rubin B.E."/>
            <person name="Wall J.D."/>
            <person name="Visel A."/>
            <person name="Bristow J."/>
            <person name="Blow M.J."/>
            <person name="Arkin A.P."/>
            <person name="Deutschbauer A.M."/>
        </authorList>
    </citation>
    <scope>NUCLEOTIDE SEQUENCE [LARGE SCALE GENOMIC DNA]</scope>
    <source>
        <strain evidence="1 2">FW300-N1B4</strain>
    </source>
</reference>
<reference evidence="2" key="1">
    <citation type="submission" date="2016-03" db="EMBL/GenBank/DDBJ databases">
        <authorList>
            <person name="Ray J."/>
            <person name="Price M."/>
            <person name="Deutschbauer A."/>
        </authorList>
    </citation>
    <scope>NUCLEOTIDE SEQUENCE [LARGE SCALE GENOMIC DNA]</scope>
    <source>
        <strain evidence="2">FW300-N1B4</strain>
    </source>
</reference>
<protein>
    <submittedName>
        <fullName evidence="1">Uncharacterized protein</fullName>
    </submittedName>
</protein>
<dbReference type="EMBL" id="LUKJ01000002">
    <property type="protein sequence ID" value="KZN20667.1"/>
    <property type="molecule type" value="Genomic_DNA"/>
</dbReference>
<evidence type="ECO:0000313" key="2">
    <source>
        <dbReference type="Proteomes" id="UP000076489"/>
    </source>
</evidence>
<organism evidence="1 2">
    <name type="scientific">Pseudomonas fluorescens</name>
    <dbReference type="NCBI Taxonomy" id="294"/>
    <lineage>
        <taxon>Bacteria</taxon>
        <taxon>Pseudomonadati</taxon>
        <taxon>Pseudomonadota</taxon>
        <taxon>Gammaproteobacteria</taxon>
        <taxon>Pseudomonadales</taxon>
        <taxon>Pseudomonadaceae</taxon>
        <taxon>Pseudomonas</taxon>
    </lineage>
</organism>
<dbReference type="AlphaFoldDB" id="A0A161ZAD3"/>
<dbReference type="InterPro" id="IPR010920">
    <property type="entry name" value="LSM_dom_sf"/>
</dbReference>
<proteinExistence type="predicted"/>
<dbReference type="SUPFAM" id="SSF50182">
    <property type="entry name" value="Sm-like ribonucleoproteins"/>
    <property type="match status" value="1"/>
</dbReference>
<sequence>MTGLDLTRVCLFTTRRLIGSTGLSLGMQQQAEEITMDGSVDPLDTVIDRSTREQYRFLDFCVGHGIAVTVFLSNGANYTGIVIDHDRKCILLGSTSTTRPKDPKVFMKGYIALIRPNVAIELFIQYRGMGTALKRKKAQRKAKTALKKAMNAQKVIIKPPALECTSPCVRDIRSATPLVQP</sequence>